<gene>
    <name evidence="1" type="ORF">HDID_LOCUS7614</name>
</gene>
<evidence type="ECO:0000313" key="3">
    <source>
        <dbReference type="WBParaSite" id="HDID_0000761601-mRNA-1"/>
    </source>
</evidence>
<dbReference type="STRING" id="6216.A0A0R3SR52"/>
<dbReference type="EMBL" id="UYSG01010955">
    <property type="protein sequence ID" value="VDL59932.1"/>
    <property type="molecule type" value="Genomic_DNA"/>
</dbReference>
<proteinExistence type="predicted"/>
<dbReference type="AlphaFoldDB" id="A0A0R3SR52"/>
<evidence type="ECO:0000313" key="1">
    <source>
        <dbReference type="EMBL" id="VDL59932.1"/>
    </source>
</evidence>
<dbReference type="Proteomes" id="UP000274504">
    <property type="component" value="Unassembled WGS sequence"/>
</dbReference>
<reference evidence="3" key="1">
    <citation type="submission" date="2017-02" db="UniProtKB">
        <authorList>
            <consortium name="WormBaseParasite"/>
        </authorList>
    </citation>
    <scope>IDENTIFICATION</scope>
</reference>
<evidence type="ECO:0000313" key="2">
    <source>
        <dbReference type="Proteomes" id="UP000274504"/>
    </source>
</evidence>
<dbReference type="WBParaSite" id="HDID_0000761601-mRNA-1">
    <property type="protein sequence ID" value="HDID_0000761601-mRNA-1"/>
    <property type="gene ID" value="HDID_0000761601"/>
</dbReference>
<reference evidence="1 2" key="2">
    <citation type="submission" date="2018-11" db="EMBL/GenBank/DDBJ databases">
        <authorList>
            <consortium name="Pathogen Informatics"/>
        </authorList>
    </citation>
    <scope>NUCLEOTIDE SEQUENCE [LARGE SCALE GENOMIC DNA]</scope>
</reference>
<name>A0A0R3SR52_HYMDI</name>
<dbReference type="OrthoDB" id="6276451at2759"/>
<dbReference type="SUPFAM" id="SSF50630">
    <property type="entry name" value="Acid proteases"/>
    <property type="match status" value="2"/>
</dbReference>
<organism evidence="3">
    <name type="scientific">Hymenolepis diminuta</name>
    <name type="common">Rat tapeworm</name>
    <dbReference type="NCBI Taxonomy" id="6216"/>
    <lineage>
        <taxon>Eukaryota</taxon>
        <taxon>Metazoa</taxon>
        <taxon>Spiralia</taxon>
        <taxon>Lophotrochozoa</taxon>
        <taxon>Platyhelminthes</taxon>
        <taxon>Cestoda</taxon>
        <taxon>Eucestoda</taxon>
        <taxon>Cyclophyllidea</taxon>
        <taxon>Hymenolepididae</taxon>
        <taxon>Hymenolepis</taxon>
    </lineage>
</organism>
<dbReference type="Gene3D" id="2.40.70.10">
    <property type="entry name" value="Acid Proteases"/>
    <property type="match status" value="2"/>
</dbReference>
<protein>
    <submittedName>
        <fullName evidence="3">Peptidase A2 domain-containing protein</fullName>
    </submittedName>
</protein>
<accession>A0A0R3SR52</accession>
<sequence length="428" mass="49173">MATLREEEIIKAPTSPPASHFQIWSRLTCPQLLRLRKPCLPDHEKPSNKLRSFRELISSSDVQDAIRKHLLFMSLSPQLQLELGDKLPNFTSDQIAHMVDVIRDNLHPPPSNCPFVTDRNSGMRFLVDSGSRFSTILPTPEEHRKKTPIFWIEYLKGKEYAVYGWRELVVDVGQRQTIKWNFLVADIALPVIGADLLSYYDLALDFKRKTLIENQSTPVLSEDINVIKSCQPESIVCMEKILRKYLHGNERPLDILMLMHNLTSKKCLLNEPWKIFFILLLPPFIQMILFTRFHLSPTIYELATEAEEMFKIFHSGTSHCLRITDKITGLEFLIDSGAMRSLIPRMPNEKLTPLPYTRFVSANQSPVLEYGYKHLTVHLGLDELFPWNFIVADVDVPLIGADFLSHFGLNVDLRGRKLTVPLSVSQLI</sequence>
<dbReference type="InterPro" id="IPR021109">
    <property type="entry name" value="Peptidase_aspartic_dom_sf"/>
</dbReference>